<protein>
    <submittedName>
        <fullName evidence="1">Uncharacterized protein</fullName>
    </submittedName>
</protein>
<evidence type="ECO:0000313" key="1">
    <source>
        <dbReference type="EMBL" id="EFJ50304.1"/>
    </source>
</evidence>
<dbReference type="Proteomes" id="UP000001058">
    <property type="component" value="Unassembled WGS sequence"/>
</dbReference>
<dbReference type="GeneID" id="9625168"/>
<accession>D8TPX6</accession>
<dbReference type="AlphaFoldDB" id="D8TPX6"/>
<evidence type="ECO:0000313" key="2">
    <source>
        <dbReference type="Proteomes" id="UP000001058"/>
    </source>
</evidence>
<sequence length="174" mass="19219">MVYSALTGNQTERYPHVKDQYRTTNQHFHDSPTSKEPHKTSTFGKLYENSPYFLDRRLDQKPPSRASTVGGGTTVLKVMGEPPAPRGWSGRLSTLAYRGNGTFELANGMTYSTSSSYSTGSAKPVALVPYADLQKTEYQDHFNRTAAASERPDWASGRAPLSVKYKTTGRFAGL</sequence>
<dbReference type="RefSeq" id="XP_002948429.1">
    <property type="nucleotide sequence ID" value="XM_002948383.1"/>
</dbReference>
<name>D8TPX6_VOLCA</name>
<keyword evidence="2" id="KW-1185">Reference proteome</keyword>
<gene>
    <name evidence="1" type="ORF">VOLCADRAFT_103895</name>
</gene>
<proteinExistence type="predicted"/>
<reference evidence="1 2" key="1">
    <citation type="journal article" date="2010" name="Science">
        <title>Genomic analysis of organismal complexity in the multicellular green alga Volvox carteri.</title>
        <authorList>
            <person name="Prochnik S.E."/>
            <person name="Umen J."/>
            <person name="Nedelcu A.M."/>
            <person name="Hallmann A."/>
            <person name="Miller S.M."/>
            <person name="Nishii I."/>
            <person name="Ferris P."/>
            <person name="Kuo A."/>
            <person name="Mitros T."/>
            <person name="Fritz-Laylin L.K."/>
            <person name="Hellsten U."/>
            <person name="Chapman J."/>
            <person name="Simakov O."/>
            <person name="Rensing S.A."/>
            <person name="Terry A."/>
            <person name="Pangilinan J."/>
            <person name="Kapitonov V."/>
            <person name="Jurka J."/>
            <person name="Salamov A."/>
            <person name="Shapiro H."/>
            <person name="Schmutz J."/>
            <person name="Grimwood J."/>
            <person name="Lindquist E."/>
            <person name="Lucas S."/>
            <person name="Grigoriev I.V."/>
            <person name="Schmitt R."/>
            <person name="Kirk D."/>
            <person name="Rokhsar D.S."/>
        </authorList>
    </citation>
    <scope>NUCLEOTIDE SEQUENCE [LARGE SCALE GENOMIC DNA]</scope>
    <source>
        <strain evidence="2">f. Nagariensis / Eve</strain>
    </source>
</reference>
<dbReference type="InParanoid" id="D8TPX6"/>
<dbReference type="EMBL" id="GL378331">
    <property type="protein sequence ID" value="EFJ50304.1"/>
    <property type="molecule type" value="Genomic_DNA"/>
</dbReference>
<dbReference type="OrthoDB" id="525685at2759"/>
<organism evidence="2">
    <name type="scientific">Volvox carteri f. nagariensis</name>
    <dbReference type="NCBI Taxonomy" id="3068"/>
    <lineage>
        <taxon>Eukaryota</taxon>
        <taxon>Viridiplantae</taxon>
        <taxon>Chlorophyta</taxon>
        <taxon>core chlorophytes</taxon>
        <taxon>Chlorophyceae</taxon>
        <taxon>CS clade</taxon>
        <taxon>Chlamydomonadales</taxon>
        <taxon>Volvocaceae</taxon>
        <taxon>Volvox</taxon>
    </lineage>
</organism>
<dbReference type="KEGG" id="vcn:VOLCADRAFT_103895"/>